<dbReference type="EMBL" id="DTAD01000013">
    <property type="protein sequence ID" value="HGN89701.1"/>
    <property type="molecule type" value="Genomic_DNA"/>
</dbReference>
<name>A0A7C4E163_CALS0</name>
<organism evidence="1">
    <name type="scientific">Caldiarchaeum subterraneum</name>
    <dbReference type="NCBI Taxonomy" id="311458"/>
    <lineage>
        <taxon>Archaea</taxon>
        <taxon>Nitrososphaerota</taxon>
        <taxon>Candidatus Caldarchaeales</taxon>
        <taxon>Candidatus Caldarchaeaceae</taxon>
        <taxon>Candidatus Caldarchaeum</taxon>
    </lineage>
</organism>
<comment type="caution">
    <text evidence="1">The sequence shown here is derived from an EMBL/GenBank/DDBJ whole genome shotgun (WGS) entry which is preliminary data.</text>
</comment>
<reference evidence="1" key="1">
    <citation type="journal article" date="2020" name="mSystems">
        <title>Genome- and Community-Level Interaction Insights into Carbon Utilization and Element Cycling Functions of Hydrothermarchaeota in Hydrothermal Sediment.</title>
        <authorList>
            <person name="Zhou Z."/>
            <person name="Liu Y."/>
            <person name="Xu W."/>
            <person name="Pan J."/>
            <person name="Luo Z.H."/>
            <person name="Li M."/>
        </authorList>
    </citation>
    <scope>NUCLEOTIDE SEQUENCE [LARGE SCALE GENOMIC DNA]</scope>
    <source>
        <strain evidence="1">SpSt-613</strain>
    </source>
</reference>
<proteinExistence type="predicted"/>
<protein>
    <submittedName>
        <fullName evidence="1">Uncharacterized protein</fullName>
    </submittedName>
</protein>
<dbReference type="AlphaFoldDB" id="A0A7C4E163"/>
<accession>A0A7C4E163</accession>
<evidence type="ECO:0000313" key="1">
    <source>
        <dbReference type="EMBL" id="HGN89701.1"/>
    </source>
</evidence>
<sequence length="105" mass="11995">MSETAVEKIRNRYADFFTTFAERTDFQRVLEIVDNATNTAVSDDVAVIGKLIVLSDAERAVDAFADFYRRILPPTIVNNLSEDLKWVLNKARETATVLWLEGQRK</sequence>
<gene>
    <name evidence="1" type="ORF">ENT82_01020</name>
</gene>